<dbReference type="Pfam" id="PF03703">
    <property type="entry name" value="bPH_2"/>
    <property type="match status" value="1"/>
</dbReference>
<dbReference type="KEGG" id="halu:HUG12_08680"/>
<evidence type="ECO:0000256" key="1">
    <source>
        <dbReference type="SAM" id="Phobius"/>
    </source>
</evidence>
<dbReference type="InterPro" id="IPR005182">
    <property type="entry name" value="YdbS-like_PH"/>
</dbReference>
<keyword evidence="4" id="KW-1185">Reference proteome</keyword>
<dbReference type="EMBL" id="CP058579">
    <property type="protein sequence ID" value="QLG61794.1"/>
    <property type="molecule type" value="Genomic_DNA"/>
</dbReference>
<protein>
    <submittedName>
        <fullName evidence="3">PH domain-containing protein</fullName>
    </submittedName>
</protein>
<dbReference type="PANTHER" id="PTHR37938">
    <property type="entry name" value="BLL0215 PROTEIN"/>
    <property type="match status" value="1"/>
</dbReference>
<keyword evidence="1" id="KW-0472">Membrane</keyword>
<organism evidence="3 4">
    <name type="scientific">Halorarum salinum</name>
    <dbReference type="NCBI Taxonomy" id="2743089"/>
    <lineage>
        <taxon>Archaea</taxon>
        <taxon>Methanobacteriati</taxon>
        <taxon>Methanobacteriota</taxon>
        <taxon>Stenosarchaea group</taxon>
        <taxon>Halobacteria</taxon>
        <taxon>Halobacteriales</taxon>
        <taxon>Haloferacaceae</taxon>
        <taxon>Halorarum</taxon>
    </lineage>
</organism>
<keyword evidence="1" id="KW-0812">Transmembrane</keyword>
<keyword evidence="1" id="KW-1133">Transmembrane helix</keyword>
<proteinExistence type="predicted"/>
<dbReference type="PANTHER" id="PTHR37938:SF1">
    <property type="entry name" value="BLL0215 PROTEIN"/>
    <property type="match status" value="1"/>
</dbReference>
<name>A0A7D5LAC8_9EURY</name>
<dbReference type="OrthoDB" id="203544at2157"/>
<feature type="transmembrane region" description="Helical" evidence="1">
    <location>
        <begin position="36"/>
        <end position="61"/>
    </location>
</feature>
<gene>
    <name evidence="3" type="ORF">HUG12_08680</name>
</gene>
<sequence>MSPPSTADPRSDEFDWLTLDPDEEVVWSGIPHVLSIVPALVVGVPLSLILVGIPIVVSAYLGRKNTEYVLTTDALYKKRGILSRDVKRIGFEKVQDTSYTQDFLGTRFGYGTVEISTAGGAGVELSFDDVPDPKRVQELVNERIRARGRGDGETKSDVLSDVLAELRAIRAAVEADDGATDTAVAEAADTFDYPDSEE</sequence>
<dbReference type="AlphaFoldDB" id="A0A7D5LAC8"/>
<evidence type="ECO:0000259" key="2">
    <source>
        <dbReference type="Pfam" id="PF03703"/>
    </source>
</evidence>
<feature type="domain" description="YdbS-like PH" evidence="2">
    <location>
        <begin position="64"/>
        <end position="139"/>
    </location>
</feature>
<dbReference type="RefSeq" id="WP_179268379.1">
    <property type="nucleotide sequence ID" value="NZ_CP058579.1"/>
</dbReference>
<dbReference type="GeneID" id="56037529"/>
<dbReference type="Proteomes" id="UP000509626">
    <property type="component" value="Chromosome"/>
</dbReference>
<accession>A0A7D5LAC8</accession>
<reference evidence="3 4" key="1">
    <citation type="submission" date="2020-06" db="EMBL/GenBank/DDBJ databases">
        <title>NJ-3-1, isolated from saline soil.</title>
        <authorList>
            <person name="Cui H.L."/>
            <person name="Shi X."/>
        </authorList>
    </citation>
    <scope>NUCLEOTIDE SEQUENCE [LARGE SCALE GENOMIC DNA]</scope>
    <source>
        <strain evidence="3 4">NJ-3-1</strain>
    </source>
</reference>
<evidence type="ECO:0000313" key="3">
    <source>
        <dbReference type="EMBL" id="QLG61794.1"/>
    </source>
</evidence>
<evidence type="ECO:0000313" key="4">
    <source>
        <dbReference type="Proteomes" id="UP000509626"/>
    </source>
</evidence>